<evidence type="ECO:0000313" key="11">
    <source>
        <dbReference type="Proteomes" id="UP000199118"/>
    </source>
</evidence>
<dbReference type="GO" id="GO:0006098">
    <property type="term" value="P:pentose-phosphate shunt"/>
    <property type="evidence" value="ECO:0007669"/>
    <property type="project" value="UniProtKB-UniRule"/>
</dbReference>
<name>A0A1H2ZBG1_9RHOB</name>
<sequence length="216" mass="23014">MKFFVDTAETADIRELAATGLVDGVTTNPSLIAKSGRDIIEVTKEICDIVEGPVSAEVTATEADEMIVQGKKLVKIADNIAVKVPLTWDGLRACKALSDDGHMVNVTLCFTASQALLAAKAGATFISPFIGRLDDIGLDGMELIADIRQIYDNYGYETEILAASIRTVNHIRDAAKIGADVATMPPSVMKLLSKHPLTDAGLAAFMADWAKTGQAF</sequence>
<dbReference type="GO" id="GO:0005975">
    <property type="term" value="P:carbohydrate metabolic process"/>
    <property type="evidence" value="ECO:0007669"/>
    <property type="project" value="InterPro"/>
</dbReference>
<dbReference type="InterPro" id="IPR013785">
    <property type="entry name" value="Aldolase_TIM"/>
</dbReference>
<gene>
    <name evidence="9" type="primary">tal</name>
    <name evidence="10" type="ORF">SAMN05444336_103443</name>
</gene>
<dbReference type="FunFam" id="3.20.20.70:FF:000018">
    <property type="entry name" value="Probable transaldolase"/>
    <property type="match status" value="1"/>
</dbReference>
<dbReference type="HAMAP" id="MF_00494">
    <property type="entry name" value="Transaldolase_3b"/>
    <property type="match status" value="1"/>
</dbReference>
<organism evidence="10 11">
    <name type="scientific">Albimonas donghaensis</name>
    <dbReference type="NCBI Taxonomy" id="356660"/>
    <lineage>
        <taxon>Bacteria</taxon>
        <taxon>Pseudomonadati</taxon>
        <taxon>Pseudomonadota</taxon>
        <taxon>Alphaproteobacteria</taxon>
        <taxon>Rhodobacterales</taxon>
        <taxon>Paracoccaceae</taxon>
        <taxon>Albimonas</taxon>
    </lineage>
</organism>
<dbReference type="PANTHER" id="PTHR10683">
    <property type="entry name" value="TRANSALDOLASE"/>
    <property type="match status" value="1"/>
</dbReference>
<evidence type="ECO:0000256" key="2">
    <source>
        <dbReference type="ARBA" id="ARBA00004857"/>
    </source>
</evidence>
<dbReference type="PROSITE" id="PS00958">
    <property type="entry name" value="TRANSALDOLASE_2"/>
    <property type="match status" value="1"/>
</dbReference>
<evidence type="ECO:0000256" key="5">
    <source>
        <dbReference type="ARBA" id="ARBA00022679"/>
    </source>
</evidence>
<reference evidence="10 11" key="1">
    <citation type="submission" date="2016-10" db="EMBL/GenBank/DDBJ databases">
        <authorList>
            <person name="de Groot N.N."/>
        </authorList>
    </citation>
    <scope>NUCLEOTIDE SEQUENCE [LARGE SCALE GENOMIC DNA]</scope>
    <source>
        <strain evidence="10 11">DSM 17890</strain>
    </source>
</reference>
<dbReference type="PROSITE" id="PS01054">
    <property type="entry name" value="TRANSALDOLASE_1"/>
    <property type="match status" value="1"/>
</dbReference>
<keyword evidence="7 9" id="KW-0704">Schiff base</keyword>
<evidence type="ECO:0000256" key="6">
    <source>
        <dbReference type="ARBA" id="ARBA00023126"/>
    </source>
</evidence>
<dbReference type="EC" id="2.2.1.2" evidence="9"/>
<dbReference type="GO" id="GO:0004801">
    <property type="term" value="F:transaldolase activity"/>
    <property type="evidence" value="ECO:0007669"/>
    <property type="project" value="UniProtKB-UniRule"/>
</dbReference>
<dbReference type="Proteomes" id="UP000199118">
    <property type="component" value="Unassembled WGS sequence"/>
</dbReference>
<accession>A0A1H2ZBG1</accession>
<comment type="subcellular location">
    <subcellularLocation>
        <location evidence="1 9">Cytoplasm</location>
    </subcellularLocation>
</comment>
<comment type="catalytic activity">
    <reaction evidence="8 9">
        <text>D-sedoheptulose 7-phosphate + D-glyceraldehyde 3-phosphate = D-erythrose 4-phosphate + beta-D-fructose 6-phosphate</text>
        <dbReference type="Rhea" id="RHEA:17053"/>
        <dbReference type="ChEBI" id="CHEBI:16897"/>
        <dbReference type="ChEBI" id="CHEBI:57483"/>
        <dbReference type="ChEBI" id="CHEBI:57634"/>
        <dbReference type="ChEBI" id="CHEBI:59776"/>
        <dbReference type="EC" id="2.2.1.2"/>
    </reaction>
</comment>
<dbReference type="GO" id="GO:0042182">
    <property type="term" value="P:ketone catabolic process"/>
    <property type="evidence" value="ECO:0007669"/>
    <property type="project" value="UniProtKB-ARBA"/>
</dbReference>
<keyword evidence="4 9" id="KW-0963">Cytoplasm</keyword>
<evidence type="ECO:0000256" key="1">
    <source>
        <dbReference type="ARBA" id="ARBA00004496"/>
    </source>
</evidence>
<dbReference type="OrthoDB" id="9807051at2"/>
<evidence type="ECO:0000256" key="7">
    <source>
        <dbReference type="ARBA" id="ARBA00023270"/>
    </source>
</evidence>
<proteinExistence type="inferred from homology"/>
<keyword evidence="11" id="KW-1185">Reference proteome</keyword>
<dbReference type="RefSeq" id="WP_092681879.1">
    <property type="nucleotide sequence ID" value="NZ_FNMZ01000003.1"/>
</dbReference>
<dbReference type="EMBL" id="FNMZ01000003">
    <property type="protein sequence ID" value="SDX14843.1"/>
    <property type="molecule type" value="Genomic_DNA"/>
</dbReference>
<dbReference type="InterPro" id="IPR018225">
    <property type="entry name" value="Transaldolase_AS"/>
</dbReference>
<dbReference type="GO" id="GO:0005737">
    <property type="term" value="C:cytoplasm"/>
    <property type="evidence" value="ECO:0007669"/>
    <property type="project" value="UniProtKB-SubCell"/>
</dbReference>
<dbReference type="Pfam" id="PF00923">
    <property type="entry name" value="TAL_FSA"/>
    <property type="match status" value="1"/>
</dbReference>
<evidence type="ECO:0000313" key="10">
    <source>
        <dbReference type="EMBL" id="SDX14843.1"/>
    </source>
</evidence>
<dbReference type="InterPro" id="IPR004731">
    <property type="entry name" value="Transaldolase_3B/F6P_aldolase"/>
</dbReference>
<dbReference type="GO" id="GO:0016832">
    <property type="term" value="F:aldehyde-lyase activity"/>
    <property type="evidence" value="ECO:0007669"/>
    <property type="project" value="InterPro"/>
</dbReference>
<dbReference type="AlphaFoldDB" id="A0A1H2ZBG1"/>
<comment type="function">
    <text evidence="9">Transaldolase is important for the balance of metabolites in the pentose-phosphate pathway.</text>
</comment>
<dbReference type="NCBIfam" id="TIGR00875">
    <property type="entry name" value="fsa_talC_mipB"/>
    <property type="match status" value="1"/>
</dbReference>
<comment type="similarity">
    <text evidence="3 9">Belongs to the transaldolase family. Type 3B subfamily.</text>
</comment>
<dbReference type="Gene3D" id="3.20.20.70">
    <property type="entry name" value="Aldolase class I"/>
    <property type="match status" value="1"/>
</dbReference>
<evidence type="ECO:0000256" key="9">
    <source>
        <dbReference type="HAMAP-Rule" id="MF_00494"/>
    </source>
</evidence>
<evidence type="ECO:0000256" key="3">
    <source>
        <dbReference type="ARBA" id="ARBA00005740"/>
    </source>
</evidence>
<dbReference type="STRING" id="356660.SAMN05444336_103443"/>
<keyword evidence="5 9" id="KW-0808">Transferase</keyword>
<protein>
    <recommendedName>
        <fullName evidence="9">Probable transaldolase</fullName>
        <ecNumber evidence="9">2.2.1.2</ecNumber>
    </recommendedName>
</protein>
<dbReference type="SUPFAM" id="SSF51569">
    <property type="entry name" value="Aldolase"/>
    <property type="match status" value="1"/>
</dbReference>
<dbReference type="InterPro" id="IPR001585">
    <property type="entry name" value="TAL/FSA"/>
</dbReference>
<dbReference type="InterPro" id="IPR022999">
    <property type="entry name" value="Transaldolase_3B"/>
</dbReference>
<dbReference type="PANTHER" id="PTHR10683:SF40">
    <property type="entry name" value="FRUCTOSE-6-PHOSPHATE ALDOLASE 1-RELATED"/>
    <property type="match status" value="1"/>
</dbReference>
<comment type="pathway">
    <text evidence="2 9">Carbohydrate degradation; pentose phosphate pathway; D-glyceraldehyde 3-phosphate and beta-D-fructose 6-phosphate from D-ribose 5-phosphate and D-xylulose 5-phosphate (non-oxidative stage): step 2/3.</text>
</comment>
<feature type="active site" description="Schiff-base intermediate with substrate" evidence="9">
    <location>
        <position position="83"/>
    </location>
</feature>
<keyword evidence="6 9" id="KW-0570">Pentose shunt</keyword>
<dbReference type="InterPro" id="IPR033919">
    <property type="entry name" value="TSA/FSA_arc/bac"/>
</dbReference>
<evidence type="ECO:0000256" key="4">
    <source>
        <dbReference type="ARBA" id="ARBA00022490"/>
    </source>
</evidence>
<dbReference type="CDD" id="cd00956">
    <property type="entry name" value="Transaldolase_FSA"/>
    <property type="match status" value="1"/>
</dbReference>
<evidence type="ECO:0000256" key="8">
    <source>
        <dbReference type="ARBA" id="ARBA00048810"/>
    </source>
</evidence>
<dbReference type="UniPathway" id="UPA00115">
    <property type="reaction ID" value="UER00414"/>
</dbReference>